<dbReference type="Pfam" id="PF01934">
    <property type="entry name" value="HepT-like"/>
    <property type="match status" value="1"/>
</dbReference>
<dbReference type="GO" id="GO:0016787">
    <property type="term" value="F:hydrolase activity"/>
    <property type="evidence" value="ECO:0007669"/>
    <property type="project" value="UniProtKB-KW"/>
</dbReference>
<evidence type="ECO:0000256" key="1">
    <source>
        <dbReference type="ARBA" id="ARBA00022553"/>
    </source>
</evidence>
<keyword evidence="3" id="KW-0540">Nuclease</keyword>
<keyword evidence="2" id="KW-1277">Toxin-antitoxin system</keyword>
<dbReference type="GO" id="GO:0110001">
    <property type="term" value="C:toxin-antitoxin complex"/>
    <property type="evidence" value="ECO:0007669"/>
    <property type="project" value="InterPro"/>
</dbReference>
<comment type="caution">
    <text evidence="5">The sequence shown here is derived from an EMBL/GenBank/DDBJ whole genome shotgun (WGS) entry which is preliminary data.</text>
</comment>
<keyword evidence="4" id="KW-0378">Hydrolase</keyword>
<dbReference type="Proteomes" id="UP000245934">
    <property type="component" value="Unassembled WGS sequence"/>
</dbReference>
<gene>
    <name evidence="5" type="ORF">DLD82_11080</name>
</gene>
<organism evidence="5 6">
    <name type="scientific">Methanospirillum stamsii</name>
    <dbReference type="NCBI Taxonomy" id="1277351"/>
    <lineage>
        <taxon>Archaea</taxon>
        <taxon>Methanobacteriati</taxon>
        <taxon>Methanobacteriota</taxon>
        <taxon>Stenosarchaea group</taxon>
        <taxon>Methanomicrobia</taxon>
        <taxon>Methanomicrobiales</taxon>
        <taxon>Methanospirillaceae</taxon>
        <taxon>Methanospirillum</taxon>
    </lineage>
</organism>
<dbReference type="GO" id="GO:0004540">
    <property type="term" value="F:RNA nuclease activity"/>
    <property type="evidence" value="ECO:0007669"/>
    <property type="project" value="InterPro"/>
</dbReference>
<protein>
    <recommendedName>
        <fullName evidence="7">DUF86 domain-containing protein</fullName>
    </recommendedName>
</protein>
<sequence length="62" mass="7088">MERDISLLVDIKTMCSDAISFLGDRSKEELQQDRQLQYALIRCLEVIGEAAKLISPDTKKNF</sequence>
<reference evidence="5 6" key="1">
    <citation type="submission" date="2018-05" db="EMBL/GenBank/DDBJ databases">
        <title>Draft genome of Methanospirillum stamsii Pt1.</title>
        <authorList>
            <person name="Dueholm M.S."/>
            <person name="Nielsen P.H."/>
            <person name="Bakmann L.F."/>
            <person name="Otzen D.E."/>
        </authorList>
    </citation>
    <scope>NUCLEOTIDE SEQUENCE [LARGE SCALE GENOMIC DNA]</scope>
    <source>
        <strain evidence="5 6">Pt1</strain>
    </source>
</reference>
<evidence type="ECO:0000256" key="2">
    <source>
        <dbReference type="ARBA" id="ARBA00022649"/>
    </source>
</evidence>
<evidence type="ECO:0000313" key="6">
    <source>
        <dbReference type="Proteomes" id="UP000245934"/>
    </source>
</evidence>
<evidence type="ECO:0000256" key="4">
    <source>
        <dbReference type="ARBA" id="ARBA00022801"/>
    </source>
</evidence>
<evidence type="ECO:0000256" key="3">
    <source>
        <dbReference type="ARBA" id="ARBA00022722"/>
    </source>
</evidence>
<dbReference type="OrthoDB" id="318716at2157"/>
<keyword evidence="1" id="KW-0597">Phosphoprotein</keyword>
<name>A0A2V2N3M1_9EURY</name>
<evidence type="ECO:0000313" key="5">
    <source>
        <dbReference type="EMBL" id="PWR73115.1"/>
    </source>
</evidence>
<dbReference type="AlphaFoldDB" id="A0A2V2N3M1"/>
<proteinExistence type="predicted"/>
<dbReference type="RefSeq" id="WP_109941190.1">
    <property type="nucleotide sequence ID" value="NZ_CP176366.1"/>
</dbReference>
<accession>A0A2V2N3M1</accession>
<dbReference type="EMBL" id="QGMZ01000021">
    <property type="protein sequence ID" value="PWR73115.1"/>
    <property type="molecule type" value="Genomic_DNA"/>
</dbReference>
<evidence type="ECO:0008006" key="7">
    <source>
        <dbReference type="Google" id="ProtNLM"/>
    </source>
</evidence>
<dbReference type="InterPro" id="IPR008201">
    <property type="entry name" value="HepT-like"/>
</dbReference>
<dbReference type="GeneID" id="97610194"/>
<keyword evidence="6" id="KW-1185">Reference proteome</keyword>